<comment type="caution">
    <text evidence="1">The sequence shown here is derived from an EMBL/GenBank/DDBJ whole genome shotgun (WGS) entry which is preliminary data.</text>
</comment>
<dbReference type="Proteomes" id="UP000821845">
    <property type="component" value="Chromosome 6"/>
</dbReference>
<keyword evidence="2" id="KW-1185">Reference proteome</keyword>
<gene>
    <name evidence="1" type="ORF">HPB50_015501</name>
</gene>
<sequence>MRPRYQTAPEANALAADLEFVSTSVFIGSKSARAMASCSASLGDEVTIDAAESTLLLESTGTTSKQEVWLARIERHRQNRHPTRERVRVSGVQRP</sequence>
<evidence type="ECO:0000313" key="1">
    <source>
        <dbReference type="EMBL" id="KAH6928408.1"/>
    </source>
</evidence>
<dbReference type="EMBL" id="CM023486">
    <property type="protein sequence ID" value="KAH6928408.1"/>
    <property type="molecule type" value="Genomic_DNA"/>
</dbReference>
<organism evidence="1 2">
    <name type="scientific">Hyalomma asiaticum</name>
    <name type="common">Tick</name>
    <dbReference type="NCBI Taxonomy" id="266040"/>
    <lineage>
        <taxon>Eukaryota</taxon>
        <taxon>Metazoa</taxon>
        <taxon>Ecdysozoa</taxon>
        <taxon>Arthropoda</taxon>
        <taxon>Chelicerata</taxon>
        <taxon>Arachnida</taxon>
        <taxon>Acari</taxon>
        <taxon>Parasitiformes</taxon>
        <taxon>Ixodida</taxon>
        <taxon>Ixodoidea</taxon>
        <taxon>Ixodidae</taxon>
        <taxon>Hyalomminae</taxon>
        <taxon>Hyalomma</taxon>
    </lineage>
</organism>
<name>A0ACB7S0J6_HYAAI</name>
<protein>
    <submittedName>
        <fullName evidence="1">Uncharacterized protein</fullName>
    </submittedName>
</protein>
<reference evidence="1" key="1">
    <citation type="submission" date="2020-05" db="EMBL/GenBank/DDBJ databases">
        <title>Large-scale comparative analyses of tick genomes elucidate their genetic diversity and vector capacities.</title>
        <authorList>
            <person name="Jia N."/>
            <person name="Wang J."/>
            <person name="Shi W."/>
            <person name="Du L."/>
            <person name="Sun Y."/>
            <person name="Zhan W."/>
            <person name="Jiang J."/>
            <person name="Wang Q."/>
            <person name="Zhang B."/>
            <person name="Ji P."/>
            <person name="Sakyi L.B."/>
            <person name="Cui X."/>
            <person name="Yuan T."/>
            <person name="Jiang B."/>
            <person name="Yang W."/>
            <person name="Lam T.T.-Y."/>
            <person name="Chang Q."/>
            <person name="Ding S."/>
            <person name="Wang X."/>
            <person name="Zhu J."/>
            <person name="Ruan X."/>
            <person name="Zhao L."/>
            <person name="Wei J."/>
            <person name="Que T."/>
            <person name="Du C."/>
            <person name="Cheng J."/>
            <person name="Dai P."/>
            <person name="Han X."/>
            <person name="Huang E."/>
            <person name="Gao Y."/>
            <person name="Liu J."/>
            <person name="Shao H."/>
            <person name="Ye R."/>
            <person name="Li L."/>
            <person name="Wei W."/>
            <person name="Wang X."/>
            <person name="Wang C."/>
            <person name="Yang T."/>
            <person name="Huo Q."/>
            <person name="Li W."/>
            <person name="Guo W."/>
            <person name="Chen H."/>
            <person name="Zhou L."/>
            <person name="Ni X."/>
            <person name="Tian J."/>
            <person name="Zhou Y."/>
            <person name="Sheng Y."/>
            <person name="Liu T."/>
            <person name="Pan Y."/>
            <person name="Xia L."/>
            <person name="Li J."/>
            <person name="Zhao F."/>
            <person name="Cao W."/>
        </authorList>
    </citation>
    <scope>NUCLEOTIDE SEQUENCE</scope>
    <source>
        <strain evidence="1">Hyas-2018</strain>
    </source>
</reference>
<evidence type="ECO:0000313" key="2">
    <source>
        <dbReference type="Proteomes" id="UP000821845"/>
    </source>
</evidence>
<proteinExistence type="predicted"/>
<accession>A0ACB7S0J6</accession>